<dbReference type="EMBL" id="LAZR01049677">
    <property type="protein sequence ID" value="KKK89081.1"/>
    <property type="molecule type" value="Genomic_DNA"/>
</dbReference>
<evidence type="ECO:0000313" key="2">
    <source>
        <dbReference type="EMBL" id="KKK89081.1"/>
    </source>
</evidence>
<reference evidence="2" key="1">
    <citation type="journal article" date="2015" name="Nature">
        <title>Complex archaea that bridge the gap between prokaryotes and eukaryotes.</title>
        <authorList>
            <person name="Spang A."/>
            <person name="Saw J.H."/>
            <person name="Jorgensen S.L."/>
            <person name="Zaremba-Niedzwiedzka K."/>
            <person name="Martijn J."/>
            <person name="Lind A.E."/>
            <person name="van Eijk R."/>
            <person name="Schleper C."/>
            <person name="Guy L."/>
            <person name="Ettema T.J."/>
        </authorList>
    </citation>
    <scope>NUCLEOTIDE SEQUENCE</scope>
</reference>
<organism evidence="2">
    <name type="scientific">marine sediment metagenome</name>
    <dbReference type="NCBI Taxonomy" id="412755"/>
    <lineage>
        <taxon>unclassified sequences</taxon>
        <taxon>metagenomes</taxon>
        <taxon>ecological metagenomes</taxon>
    </lineage>
</organism>
<proteinExistence type="predicted"/>
<gene>
    <name evidence="2" type="ORF">LCGC14_2736690</name>
</gene>
<dbReference type="AlphaFoldDB" id="A0A0F9BXC0"/>
<sequence>MSLFGWDYPPGVTGNEYEIAGPDHEEESEEPCTQCGAPTMEQGYGGERWLVCDNDHVEDIERMEDDPDRLYDEMRDRQMLEDQSC</sequence>
<protein>
    <submittedName>
        <fullName evidence="2">Uncharacterized protein</fullName>
    </submittedName>
</protein>
<comment type="caution">
    <text evidence="2">The sequence shown here is derived from an EMBL/GenBank/DDBJ whole genome shotgun (WGS) entry which is preliminary data.</text>
</comment>
<feature type="region of interest" description="Disordered" evidence="1">
    <location>
        <begin position="1"/>
        <end position="33"/>
    </location>
</feature>
<accession>A0A0F9BXC0</accession>
<name>A0A0F9BXC0_9ZZZZ</name>
<evidence type="ECO:0000256" key="1">
    <source>
        <dbReference type="SAM" id="MobiDB-lite"/>
    </source>
</evidence>